<proteinExistence type="predicted"/>
<name>A0ABV5NZQ8_9ACTN</name>
<comment type="caution">
    <text evidence="1">The sequence shown here is derived from an EMBL/GenBank/DDBJ whole genome shotgun (WGS) entry which is preliminary data.</text>
</comment>
<reference evidence="1 2" key="1">
    <citation type="submission" date="2024-09" db="EMBL/GenBank/DDBJ databases">
        <authorList>
            <person name="Sun Q."/>
            <person name="Mori K."/>
        </authorList>
    </citation>
    <scope>NUCLEOTIDE SEQUENCE [LARGE SCALE GENOMIC DNA]</scope>
    <source>
        <strain evidence="1 2">JCM 3324</strain>
    </source>
</reference>
<evidence type="ECO:0008006" key="3">
    <source>
        <dbReference type="Google" id="ProtNLM"/>
    </source>
</evidence>
<protein>
    <recommendedName>
        <fullName evidence="3">YcaO domain-containing protein</fullName>
    </recommendedName>
</protein>
<keyword evidence="2" id="KW-1185">Reference proteome</keyword>
<dbReference type="EMBL" id="JBHMCF010000045">
    <property type="protein sequence ID" value="MFB9475757.1"/>
    <property type="molecule type" value="Genomic_DNA"/>
</dbReference>
<evidence type="ECO:0000313" key="2">
    <source>
        <dbReference type="Proteomes" id="UP001589568"/>
    </source>
</evidence>
<dbReference type="Proteomes" id="UP001589568">
    <property type="component" value="Unassembled WGS sequence"/>
</dbReference>
<sequence length="597" mass="62765">MRLRLADHTYMAPIENGLHIVTPAGPVTLTGPSIARWVEALVPQLDGRSGLDDITAGLPIAHAAMARQILTRLLDAGVVREVTAPPDVEPVAGPAEVAFVGAHTEGAGAAFARFRELKVAVAHEGQAGGPLAEAVAGALRTSGAGDVKVCAADALGDDDLWSLDVLLVIGELGAGGREWAARDGLAVGHVLRDGTDIWYVPVRGAKEDPLSPASLRTRLRTAPRAPEPISDLHVEAAAAQVGRAVLRWATGTADPRHAGKVTRIGPGLTTSRHHCAPHPYELPATASTPEALLTRVVHLRFRPVEDGQAFSDAAVRAADELFGPFRFRPDDSAAQSPLHVSEAEVGDGVVRAVGFDYTETRIEAARAALTRYAAAMVDPRRLVDGGGSALAYDLAAAATVRLPAHDAFPRPATGVGEGYGASWDEAVARGLCTHWTRDQELIEDVRGIPVTVDPGELDATGRRCFALLAELGELPEVREHGGRFGVTVLSFRRGGVEVARTAGTASAAWTRGLLDALYAVQVRVHAGRPRPPAEPRPSLPTAMWVDPGRSIDPDEVAAALAADGRRAVVIPLDHDPFVAAIAPLSVRVAIVKEGRQA</sequence>
<accession>A0ABV5NZQ8</accession>
<evidence type="ECO:0000313" key="1">
    <source>
        <dbReference type="EMBL" id="MFB9475757.1"/>
    </source>
</evidence>
<dbReference type="RefSeq" id="WP_379484834.1">
    <property type="nucleotide sequence ID" value="NZ_JBHMCF010000045.1"/>
</dbReference>
<organism evidence="1 2">
    <name type="scientific">Nonomuraea salmonea</name>
    <dbReference type="NCBI Taxonomy" id="46181"/>
    <lineage>
        <taxon>Bacteria</taxon>
        <taxon>Bacillati</taxon>
        <taxon>Actinomycetota</taxon>
        <taxon>Actinomycetes</taxon>
        <taxon>Streptosporangiales</taxon>
        <taxon>Streptosporangiaceae</taxon>
        <taxon>Nonomuraea</taxon>
    </lineage>
</organism>
<gene>
    <name evidence="1" type="ORF">ACFFR3_40235</name>
</gene>